<keyword evidence="1" id="KW-0812">Transmembrane</keyword>
<evidence type="ECO:0000256" key="1">
    <source>
        <dbReference type="SAM" id="Phobius"/>
    </source>
</evidence>
<feature type="transmembrane region" description="Helical" evidence="1">
    <location>
        <begin position="47"/>
        <end position="66"/>
    </location>
</feature>
<dbReference type="RefSeq" id="WP_054594688.1">
    <property type="nucleotide sequence ID" value="NZ_CP012830.1"/>
</dbReference>
<proteinExistence type="predicted"/>
<evidence type="ECO:0000313" key="3">
    <source>
        <dbReference type="Proteomes" id="UP000066487"/>
    </source>
</evidence>
<feature type="transmembrane region" description="Helical" evidence="1">
    <location>
        <begin position="19"/>
        <end position="35"/>
    </location>
</feature>
<gene>
    <name evidence="2" type="ORF">AO353_09475</name>
</gene>
<name>A0A0N9VN12_PSEFL</name>
<keyword evidence="1" id="KW-1133">Transmembrane helix</keyword>
<dbReference type="AlphaFoldDB" id="A0A0N9VN12"/>
<keyword evidence="1" id="KW-0472">Membrane</keyword>
<dbReference type="Proteomes" id="UP000066487">
    <property type="component" value="Chromosome"/>
</dbReference>
<sequence length="72" mass="7792">MLIPSEIEGYLAVVADNDLFGSLAMFCLVLLLTALHRGIRESRLHRALTFIALAIVVAMQVAGSYYGTINPA</sequence>
<accession>A0A0N9VN12</accession>
<evidence type="ECO:0000313" key="2">
    <source>
        <dbReference type="EMBL" id="ALI01287.1"/>
    </source>
</evidence>
<organism evidence="2 3">
    <name type="scientific">Pseudomonas fluorescens</name>
    <dbReference type="NCBI Taxonomy" id="294"/>
    <lineage>
        <taxon>Bacteria</taxon>
        <taxon>Pseudomonadati</taxon>
        <taxon>Pseudomonadota</taxon>
        <taxon>Gammaproteobacteria</taxon>
        <taxon>Pseudomonadales</taxon>
        <taxon>Pseudomonadaceae</taxon>
        <taxon>Pseudomonas</taxon>
    </lineage>
</organism>
<dbReference type="EMBL" id="CP012830">
    <property type="protein sequence ID" value="ALI01287.1"/>
    <property type="molecule type" value="Genomic_DNA"/>
</dbReference>
<protein>
    <submittedName>
        <fullName evidence="2">Uncharacterized protein</fullName>
    </submittedName>
</protein>
<reference evidence="2 3" key="2">
    <citation type="journal article" date="2018" name="Nature">
        <title>Mutant phenotypes for thousands of bacterial genes of unknown function.</title>
        <authorList>
            <person name="Price M.N."/>
            <person name="Wetmore K.M."/>
            <person name="Waters R.J."/>
            <person name="Callaghan M."/>
            <person name="Ray J."/>
            <person name="Liu H."/>
            <person name="Kuehl J.V."/>
            <person name="Melnyk R.A."/>
            <person name="Lamson J.S."/>
            <person name="Suh Y."/>
            <person name="Carlson H.K."/>
            <person name="Esquivel Z."/>
            <person name="Sadeeshkumar H."/>
            <person name="Chakraborty R."/>
            <person name="Zane G.M."/>
            <person name="Rubin B.E."/>
            <person name="Wall J.D."/>
            <person name="Visel A."/>
            <person name="Bristow J."/>
            <person name="Blow M.J."/>
            <person name="Arkin A.P."/>
            <person name="Deutschbauer A.M."/>
        </authorList>
    </citation>
    <scope>NUCLEOTIDE SEQUENCE [LARGE SCALE GENOMIC DNA]</scope>
    <source>
        <strain evidence="2 3">FW300-N2E3</strain>
    </source>
</reference>
<reference evidence="3" key="1">
    <citation type="submission" date="2015-09" db="EMBL/GenBank/DDBJ databases">
        <title>Whole genome sequence of Pseudomonas fluorescens FW300-N2E3.</title>
        <authorList>
            <person name="Ray J."/>
            <person name="Melnyk R."/>
            <person name="Deutschbauer A."/>
        </authorList>
    </citation>
    <scope>NUCLEOTIDE SEQUENCE [LARGE SCALE GENOMIC DNA]</scope>
    <source>
        <strain evidence="3">FW300-N2E3</strain>
    </source>
</reference>
<dbReference type="OrthoDB" id="7021193at2"/>